<dbReference type="RefSeq" id="XP_027618871.1">
    <property type="nucleotide sequence ID" value="XM_027763070.1"/>
</dbReference>
<accession>A0A401H0L2</accession>
<name>A0A401H0L2_9APHY</name>
<protein>
    <submittedName>
        <fullName evidence="1">Uncharacterized protein</fullName>
    </submittedName>
</protein>
<dbReference type="PANTHER" id="PTHR34724:SF2">
    <property type="entry name" value="OS12G0596101 PROTEIN"/>
    <property type="match status" value="1"/>
</dbReference>
<dbReference type="Proteomes" id="UP000287166">
    <property type="component" value="Unassembled WGS sequence"/>
</dbReference>
<proteinExistence type="predicted"/>
<gene>
    <name evidence="1" type="ORF">SCP_1201840</name>
</gene>
<reference evidence="1 2" key="1">
    <citation type="journal article" date="2018" name="Sci. Rep.">
        <title>Genome sequence of the cauliflower mushroom Sparassis crispa (Hanabiratake) and its association with beneficial usage.</title>
        <authorList>
            <person name="Kiyama R."/>
            <person name="Furutani Y."/>
            <person name="Kawaguchi K."/>
            <person name="Nakanishi T."/>
        </authorList>
    </citation>
    <scope>NUCLEOTIDE SEQUENCE [LARGE SCALE GENOMIC DNA]</scope>
</reference>
<evidence type="ECO:0000313" key="2">
    <source>
        <dbReference type="Proteomes" id="UP000287166"/>
    </source>
</evidence>
<comment type="caution">
    <text evidence="1">The sequence shown here is derived from an EMBL/GenBank/DDBJ whole genome shotgun (WGS) entry which is preliminary data.</text>
</comment>
<evidence type="ECO:0000313" key="1">
    <source>
        <dbReference type="EMBL" id="GBE87958.1"/>
    </source>
</evidence>
<dbReference type="PANTHER" id="PTHR34724">
    <property type="entry name" value="OS12G0596101 PROTEIN"/>
    <property type="match status" value="1"/>
</dbReference>
<organism evidence="1 2">
    <name type="scientific">Sparassis crispa</name>
    <dbReference type="NCBI Taxonomy" id="139825"/>
    <lineage>
        <taxon>Eukaryota</taxon>
        <taxon>Fungi</taxon>
        <taxon>Dikarya</taxon>
        <taxon>Basidiomycota</taxon>
        <taxon>Agaricomycotina</taxon>
        <taxon>Agaricomycetes</taxon>
        <taxon>Polyporales</taxon>
        <taxon>Sparassidaceae</taxon>
        <taxon>Sparassis</taxon>
    </lineage>
</organism>
<dbReference type="AlphaFoldDB" id="A0A401H0L2"/>
<dbReference type="EMBL" id="BFAD01000012">
    <property type="protein sequence ID" value="GBE87958.1"/>
    <property type="molecule type" value="Genomic_DNA"/>
</dbReference>
<dbReference type="GeneID" id="38784875"/>
<sequence>MTLFEQSAPVNTCYLVKCGTCGKTTWKGCGQHVEAVMKDVKPEDKCTCSR</sequence>
<dbReference type="InParanoid" id="A0A401H0L2"/>
<keyword evidence="2" id="KW-1185">Reference proteome</keyword>